<accession>A0A5C3LW56</accession>
<protein>
    <submittedName>
        <fullName evidence="1">Uncharacterized protein</fullName>
    </submittedName>
</protein>
<name>A0A5C3LW56_9AGAR</name>
<evidence type="ECO:0000313" key="2">
    <source>
        <dbReference type="Proteomes" id="UP000308652"/>
    </source>
</evidence>
<gene>
    <name evidence="1" type="ORF">BDQ12DRAFT_160973</name>
</gene>
<sequence length="221" mass="24249">MHMEEKELSEQLEEAEYEKIESKIVIMCSRKSRRVRRSVAATRGGVVSRAIGRVFGSRSGGAACAHSLLLSKESMSSAIIVLGGATKVKSCMASPGNGYGCKREKAFHCPNARCTKAYLNSNAASTILRERDLQDRRTRQYPHQYPLVAFSLIGEYSRHTSRLANHSCHQHHLRTFNSQCCTHTLWAQSREGDGGFRSPTPGHALNGSCSTGYFGGGVRGV</sequence>
<proteinExistence type="predicted"/>
<dbReference type="AlphaFoldDB" id="A0A5C3LW56"/>
<dbReference type="OrthoDB" id="3269380at2759"/>
<keyword evidence="2" id="KW-1185">Reference proteome</keyword>
<evidence type="ECO:0000313" key="1">
    <source>
        <dbReference type="EMBL" id="TFK37469.1"/>
    </source>
</evidence>
<organism evidence="1 2">
    <name type="scientific">Crucibulum laeve</name>
    <dbReference type="NCBI Taxonomy" id="68775"/>
    <lineage>
        <taxon>Eukaryota</taxon>
        <taxon>Fungi</taxon>
        <taxon>Dikarya</taxon>
        <taxon>Basidiomycota</taxon>
        <taxon>Agaricomycotina</taxon>
        <taxon>Agaricomycetes</taxon>
        <taxon>Agaricomycetidae</taxon>
        <taxon>Agaricales</taxon>
        <taxon>Agaricineae</taxon>
        <taxon>Nidulariaceae</taxon>
        <taxon>Crucibulum</taxon>
    </lineage>
</organism>
<dbReference type="EMBL" id="ML213608">
    <property type="protein sequence ID" value="TFK37469.1"/>
    <property type="molecule type" value="Genomic_DNA"/>
</dbReference>
<reference evidence="1 2" key="1">
    <citation type="journal article" date="2019" name="Nat. Ecol. Evol.">
        <title>Megaphylogeny resolves global patterns of mushroom evolution.</title>
        <authorList>
            <person name="Varga T."/>
            <person name="Krizsan K."/>
            <person name="Foldi C."/>
            <person name="Dima B."/>
            <person name="Sanchez-Garcia M."/>
            <person name="Sanchez-Ramirez S."/>
            <person name="Szollosi G.J."/>
            <person name="Szarkandi J.G."/>
            <person name="Papp V."/>
            <person name="Albert L."/>
            <person name="Andreopoulos W."/>
            <person name="Angelini C."/>
            <person name="Antonin V."/>
            <person name="Barry K.W."/>
            <person name="Bougher N.L."/>
            <person name="Buchanan P."/>
            <person name="Buyck B."/>
            <person name="Bense V."/>
            <person name="Catcheside P."/>
            <person name="Chovatia M."/>
            <person name="Cooper J."/>
            <person name="Damon W."/>
            <person name="Desjardin D."/>
            <person name="Finy P."/>
            <person name="Geml J."/>
            <person name="Haridas S."/>
            <person name="Hughes K."/>
            <person name="Justo A."/>
            <person name="Karasinski D."/>
            <person name="Kautmanova I."/>
            <person name="Kiss B."/>
            <person name="Kocsube S."/>
            <person name="Kotiranta H."/>
            <person name="LaButti K.M."/>
            <person name="Lechner B.E."/>
            <person name="Liimatainen K."/>
            <person name="Lipzen A."/>
            <person name="Lukacs Z."/>
            <person name="Mihaltcheva S."/>
            <person name="Morgado L.N."/>
            <person name="Niskanen T."/>
            <person name="Noordeloos M.E."/>
            <person name="Ohm R.A."/>
            <person name="Ortiz-Santana B."/>
            <person name="Ovrebo C."/>
            <person name="Racz N."/>
            <person name="Riley R."/>
            <person name="Savchenko A."/>
            <person name="Shiryaev A."/>
            <person name="Soop K."/>
            <person name="Spirin V."/>
            <person name="Szebenyi C."/>
            <person name="Tomsovsky M."/>
            <person name="Tulloss R.E."/>
            <person name="Uehling J."/>
            <person name="Grigoriev I.V."/>
            <person name="Vagvolgyi C."/>
            <person name="Papp T."/>
            <person name="Martin F.M."/>
            <person name="Miettinen O."/>
            <person name="Hibbett D.S."/>
            <person name="Nagy L.G."/>
        </authorList>
    </citation>
    <scope>NUCLEOTIDE SEQUENCE [LARGE SCALE GENOMIC DNA]</scope>
    <source>
        <strain evidence="1 2">CBS 166.37</strain>
    </source>
</reference>
<dbReference type="Proteomes" id="UP000308652">
    <property type="component" value="Unassembled WGS sequence"/>
</dbReference>